<evidence type="ECO:0000313" key="17">
    <source>
        <dbReference type="EMBL" id="VAX10001.1"/>
    </source>
</evidence>
<keyword evidence="9" id="KW-0269">Exonuclease</keyword>
<dbReference type="PIRSF" id="PIRSF000977">
    <property type="entry name" value="Exodeoxyribonuclease_I"/>
    <property type="match status" value="1"/>
</dbReference>
<feature type="domain" description="ExoI SH3-like" evidence="15">
    <location>
        <begin position="196"/>
        <end position="350"/>
    </location>
</feature>
<evidence type="ECO:0000256" key="3">
    <source>
        <dbReference type="ARBA" id="ARBA00012108"/>
    </source>
</evidence>
<keyword evidence="10" id="KW-0460">Magnesium</keyword>
<dbReference type="InterPro" id="IPR023607">
    <property type="entry name" value="Exodeoxyribonuclease_I"/>
</dbReference>
<evidence type="ECO:0000256" key="9">
    <source>
        <dbReference type="ARBA" id="ARBA00022839"/>
    </source>
</evidence>
<dbReference type="EC" id="3.1.11.1" evidence="3"/>
<evidence type="ECO:0000256" key="1">
    <source>
        <dbReference type="ARBA" id="ARBA00000563"/>
    </source>
</evidence>
<dbReference type="EMBL" id="UOFY01000043">
    <property type="protein sequence ID" value="VAX10001.1"/>
    <property type="molecule type" value="Genomic_DNA"/>
</dbReference>
<dbReference type="PROSITE" id="PS51785">
    <property type="entry name" value="EXOI_C"/>
    <property type="match status" value="1"/>
</dbReference>
<dbReference type="GO" id="GO:0003677">
    <property type="term" value="F:DNA binding"/>
    <property type="evidence" value="ECO:0007669"/>
    <property type="project" value="UniProtKB-KW"/>
</dbReference>
<dbReference type="Gene3D" id="3.30.420.10">
    <property type="entry name" value="Ribonuclease H-like superfamily/Ribonuclease H"/>
    <property type="match status" value="1"/>
</dbReference>
<gene>
    <name evidence="17" type="ORF">MNBD_GAMMA25-212</name>
</gene>
<evidence type="ECO:0000256" key="13">
    <source>
        <dbReference type="ARBA" id="ARBA00031220"/>
    </source>
</evidence>
<dbReference type="InterPro" id="IPR013520">
    <property type="entry name" value="Ribonucl_H"/>
</dbReference>
<comment type="cofactor">
    <cofactor evidence="2">
        <name>Mg(2+)</name>
        <dbReference type="ChEBI" id="CHEBI:18420"/>
    </cofactor>
</comment>
<keyword evidence="6" id="KW-0479">Metal-binding</keyword>
<feature type="domain" description="ExoI C-terminal" evidence="16">
    <location>
        <begin position="353"/>
        <end position="475"/>
    </location>
</feature>
<evidence type="ECO:0000259" key="16">
    <source>
        <dbReference type="PROSITE" id="PS51785"/>
    </source>
</evidence>
<evidence type="ECO:0000256" key="12">
    <source>
        <dbReference type="ARBA" id="ARBA00023204"/>
    </source>
</evidence>
<evidence type="ECO:0000256" key="8">
    <source>
        <dbReference type="ARBA" id="ARBA00022801"/>
    </source>
</evidence>
<proteinExistence type="predicted"/>
<dbReference type="NCBIfam" id="NF008746">
    <property type="entry name" value="PRK11779.1"/>
    <property type="match status" value="1"/>
</dbReference>
<evidence type="ECO:0000256" key="7">
    <source>
        <dbReference type="ARBA" id="ARBA00022763"/>
    </source>
</evidence>
<dbReference type="GO" id="GO:0006281">
    <property type="term" value="P:DNA repair"/>
    <property type="evidence" value="ECO:0007669"/>
    <property type="project" value="UniProtKB-KW"/>
</dbReference>
<organism evidence="17">
    <name type="scientific">hydrothermal vent metagenome</name>
    <dbReference type="NCBI Taxonomy" id="652676"/>
    <lineage>
        <taxon>unclassified sequences</taxon>
        <taxon>metagenomes</taxon>
        <taxon>ecological metagenomes</taxon>
    </lineage>
</organism>
<dbReference type="Gene3D" id="1.10.287.1240">
    <property type="match status" value="1"/>
</dbReference>
<keyword evidence="11" id="KW-0238">DNA-binding</keyword>
<dbReference type="Pfam" id="PF08411">
    <property type="entry name" value="ExoI_SH3"/>
    <property type="match status" value="1"/>
</dbReference>
<protein>
    <recommendedName>
        <fullName evidence="4">Exodeoxyribonuclease I</fullName>
        <ecNumber evidence="3">3.1.11.1</ecNumber>
    </recommendedName>
    <alternativeName>
        <fullName evidence="13">DNA deoxyribophosphodiesterase</fullName>
    </alternativeName>
</protein>
<dbReference type="SUPFAM" id="SSF53098">
    <property type="entry name" value="Ribonuclease H-like"/>
    <property type="match status" value="1"/>
</dbReference>
<dbReference type="CDD" id="cd06138">
    <property type="entry name" value="ExoI_N"/>
    <property type="match status" value="1"/>
</dbReference>
<dbReference type="AlphaFoldDB" id="A0A3B1B6Z8"/>
<dbReference type="Pfam" id="PF26016">
    <property type="entry name" value="ExoI_C"/>
    <property type="match status" value="1"/>
</dbReference>
<dbReference type="InterPro" id="IPR034747">
    <property type="entry name" value="EXOI_SH3"/>
</dbReference>
<evidence type="ECO:0000259" key="15">
    <source>
        <dbReference type="PROSITE" id="PS51784"/>
    </source>
</evidence>
<evidence type="ECO:0000256" key="14">
    <source>
        <dbReference type="ARBA" id="ARBA00046792"/>
    </source>
</evidence>
<evidence type="ECO:0000256" key="11">
    <source>
        <dbReference type="ARBA" id="ARBA00023125"/>
    </source>
</evidence>
<evidence type="ECO:0000256" key="6">
    <source>
        <dbReference type="ARBA" id="ARBA00022723"/>
    </source>
</evidence>
<dbReference type="InterPro" id="IPR013620">
    <property type="entry name" value="Exonuc_1_SH3"/>
</dbReference>
<keyword evidence="5" id="KW-0540">Nuclease</keyword>
<dbReference type="Gene3D" id="3.30.1520.20">
    <property type="entry name" value="Exonuclease ExoI, domain 2"/>
    <property type="match status" value="1"/>
</dbReference>
<name>A0A3B1B6Z8_9ZZZZ</name>
<keyword evidence="8 17" id="KW-0378">Hydrolase</keyword>
<keyword evidence="12" id="KW-0234">DNA repair</keyword>
<dbReference type="PROSITE" id="PS51784">
    <property type="entry name" value="EXOI_SH3"/>
    <property type="match status" value="1"/>
</dbReference>
<comment type="catalytic activity">
    <reaction evidence="1">
        <text>Exonucleolytic cleavage in the 3'- to 5'-direction to yield nucleoside 5'-phosphates.</text>
        <dbReference type="EC" id="3.1.11.1"/>
    </reaction>
</comment>
<evidence type="ECO:0000256" key="10">
    <source>
        <dbReference type="ARBA" id="ARBA00022842"/>
    </source>
</evidence>
<sequence length="481" mass="55133">MSTTFYWHDYETFGVDPKRDRPSQFAGLRTDEALNEIDEPLVIYCKPARDVLPHPEACLLTGITPQLAEAQGVPEPEFIARIHAELVQAGTCGVGYNTLRFDDEVTRHSLYRNFYEPYAREWQHGNSRWDLIDLVRMTYALRPEGIKWPRHDDGRPSFRLEDLAAANGIGHESAHDALSDVRATIGLARLIRDRQPRLYDWLFLLRNKRKAVAQLDLAKHKPVVHTSRMYPSETGCTTLVMPLLSDPGNSNGVLVYDLRCDPRPFINLDVEELRDRLFTRSEDLAEGMARLPVKSVKINKCPALAPQKTLDAAASDRIGIDLDACAQHWERLSTNKDFMQRVAQAYSSREFSPSGDVDLALYDGFLNDSDRPLLDKVRDASKQALAQTHFDFQDARYPELLFRYRARNWPETLSVEETQRWEQFCRHRIHDDDGGGSITLQHYYERIALLRNERDGDVEAQQILDALDEWGTACSMVEKTD</sequence>
<dbReference type="GO" id="GO:0046872">
    <property type="term" value="F:metal ion binding"/>
    <property type="evidence" value="ECO:0007669"/>
    <property type="project" value="UniProtKB-KW"/>
</dbReference>
<accession>A0A3B1B6Z8</accession>
<evidence type="ECO:0000256" key="2">
    <source>
        <dbReference type="ARBA" id="ARBA00001946"/>
    </source>
</evidence>
<reference evidence="17" key="1">
    <citation type="submission" date="2018-06" db="EMBL/GenBank/DDBJ databases">
        <authorList>
            <person name="Zhirakovskaya E."/>
        </authorList>
    </citation>
    <scope>NUCLEOTIDE SEQUENCE</scope>
</reference>
<dbReference type="InterPro" id="IPR012337">
    <property type="entry name" value="RNaseH-like_sf"/>
</dbReference>
<dbReference type="FunFam" id="3.30.420.10:FF:000033">
    <property type="entry name" value="Exodeoxyribonuclease I"/>
    <property type="match status" value="1"/>
</dbReference>
<dbReference type="GO" id="GO:0008310">
    <property type="term" value="F:single-stranded DNA 3'-5' DNA exonuclease activity"/>
    <property type="evidence" value="ECO:0007669"/>
    <property type="project" value="UniProtKB-EC"/>
</dbReference>
<dbReference type="InterPro" id="IPR036397">
    <property type="entry name" value="RNaseH_sf"/>
</dbReference>
<dbReference type="InterPro" id="IPR058561">
    <property type="entry name" value="Exonuc_1_C"/>
</dbReference>
<dbReference type="SMART" id="SM00479">
    <property type="entry name" value="EXOIII"/>
    <property type="match status" value="1"/>
</dbReference>
<keyword evidence="7" id="KW-0227">DNA damage</keyword>
<dbReference type="InterPro" id="IPR038649">
    <property type="entry name" value="EXOI_SH3_sf"/>
</dbReference>
<comment type="subunit">
    <text evidence="14">Monomer. Interacts with ssb (via C-terminus); this interaction stimulates the exonuclease activity by recruiting the enzyme to its substrate.</text>
</comment>
<dbReference type="Gene3D" id="1.20.1280.70">
    <property type="entry name" value="Exonuclease ExoI, domain 3"/>
    <property type="match status" value="1"/>
</dbReference>
<evidence type="ECO:0000256" key="5">
    <source>
        <dbReference type="ARBA" id="ARBA00022722"/>
    </source>
</evidence>
<evidence type="ECO:0000256" key="4">
    <source>
        <dbReference type="ARBA" id="ARBA00019900"/>
    </source>
</evidence>
<dbReference type="Pfam" id="PF00929">
    <property type="entry name" value="RNase_T"/>
    <property type="match status" value="1"/>
</dbReference>